<sequence length="521" mass="58100">MKSKKENSSFQETINPTSQPSLEKTSSFTTTKANDNNNNSRFVTPSGGGAQLAVIRDSPNNPFGPIAVSKELISLRAAGGDPEIERRKRRETVKDIEAGFDIGGFMICIRDNQKVITELKYSDDISPISHSSKLLWPSNFQQDDSSIDSASNKDESHQPVTAISAREETLQKEENMLKSANVSSSMGKSVSSIISTHEEVALLEKEKHPEILKNSTKIIQGKSTPIGVISKSDNNYTHTEIVVNQNTTKSDSNKRKGSFLDSEEEDNTTNTNIRKRIKKSAKNKQKQREEKVAVKRKRTEELDYSSESRTDFNASDDSLEDEKCKKRESADQKPPSTPPASKYLSSSTPPPAPKRDSPNNPFLDYDGSLRHPHESSLSTPPLDYSTHKVRVHEAQHQMAYVFRGVRFPIPATFYNDDDDPNDPIGPIQPRNLLATFQQQDSDDDDDYTKSRALADSSNDPLLGPDKNEIAEDSENPFAESDEIIHIDPNDKTSKRITEYATIGKLRKNPSMSNPNSKKKAQ</sequence>
<accession>A0A9N8VFF2</accession>
<feature type="compositionally biased region" description="Basic residues" evidence="1">
    <location>
        <begin position="273"/>
        <end position="285"/>
    </location>
</feature>
<feature type="compositionally biased region" description="Basic and acidic residues" evidence="1">
    <location>
        <begin position="482"/>
        <end position="497"/>
    </location>
</feature>
<feature type="compositionally biased region" description="Polar residues" evidence="1">
    <location>
        <begin position="8"/>
        <end position="43"/>
    </location>
</feature>
<dbReference type="Proteomes" id="UP000789831">
    <property type="component" value="Unassembled WGS sequence"/>
</dbReference>
<keyword evidence="3" id="KW-1185">Reference proteome</keyword>
<protein>
    <submittedName>
        <fullName evidence="2">11833_t:CDS:1</fullName>
    </submittedName>
</protein>
<gene>
    <name evidence="2" type="ORF">AGERDE_LOCUS1551</name>
</gene>
<dbReference type="EMBL" id="CAJVPL010000108">
    <property type="protein sequence ID" value="CAG8448091.1"/>
    <property type="molecule type" value="Genomic_DNA"/>
</dbReference>
<evidence type="ECO:0000256" key="1">
    <source>
        <dbReference type="SAM" id="MobiDB-lite"/>
    </source>
</evidence>
<reference evidence="2" key="1">
    <citation type="submission" date="2021-06" db="EMBL/GenBank/DDBJ databases">
        <authorList>
            <person name="Kallberg Y."/>
            <person name="Tangrot J."/>
            <person name="Rosling A."/>
        </authorList>
    </citation>
    <scope>NUCLEOTIDE SEQUENCE</scope>
    <source>
        <strain evidence="2">MT106</strain>
    </source>
</reference>
<feature type="region of interest" description="Disordered" evidence="1">
    <location>
        <begin position="438"/>
        <end position="521"/>
    </location>
</feature>
<organism evidence="2 3">
    <name type="scientific">Ambispora gerdemannii</name>
    <dbReference type="NCBI Taxonomy" id="144530"/>
    <lineage>
        <taxon>Eukaryota</taxon>
        <taxon>Fungi</taxon>
        <taxon>Fungi incertae sedis</taxon>
        <taxon>Mucoromycota</taxon>
        <taxon>Glomeromycotina</taxon>
        <taxon>Glomeromycetes</taxon>
        <taxon>Archaeosporales</taxon>
        <taxon>Ambisporaceae</taxon>
        <taxon>Ambispora</taxon>
    </lineage>
</organism>
<proteinExistence type="predicted"/>
<feature type="region of interest" description="Disordered" evidence="1">
    <location>
        <begin position="240"/>
        <end position="382"/>
    </location>
</feature>
<feature type="region of interest" description="Disordered" evidence="1">
    <location>
        <begin position="1"/>
        <end position="47"/>
    </location>
</feature>
<dbReference type="AlphaFoldDB" id="A0A9N8VFF2"/>
<evidence type="ECO:0000313" key="2">
    <source>
        <dbReference type="EMBL" id="CAG8448091.1"/>
    </source>
</evidence>
<feature type="compositionally biased region" description="Polar residues" evidence="1">
    <location>
        <begin position="240"/>
        <end position="250"/>
    </location>
</feature>
<feature type="compositionally biased region" description="Basic and acidic residues" evidence="1">
    <location>
        <begin position="321"/>
        <end position="331"/>
    </location>
</feature>
<dbReference type="OrthoDB" id="3364608at2759"/>
<feature type="compositionally biased region" description="Basic and acidic residues" evidence="1">
    <location>
        <begin position="286"/>
        <end position="310"/>
    </location>
</feature>
<evidence type="ECO:0000313" key="3">
    <source>
        <dbReference type="Proteomes" id="UP000789831"/>
    </source>
</evidence>
<name>A0A9N8VFF2_9GLOM</name>
<comment type="caution">
    <text evidence="2">The sequence shown here is derived from an EMBL/GenBank/DDBJ whole genome shotgun (WGS) entry which is preliminary data.</text>
</comment>